<dbReference type="SUPFAM" id="SSF50156">
    <property type="entry name" value="PDZ domain-like"/>
    <property type="match status" value="1"/>
</dbReference>
<dbReference type="NCBIfam" id="TIGR00225">
    <property type="entry name" value="prc"/>
    <property type="match status" value="1"/>
</dbReference>
<dbReference type="CDD" id="cd07560">
    <property type="entry name" value="Peptidase_S41_CPP"/>
    <property type="match status" value="1"/>
</dbReference>
<keyword evidence="3 5" id="KW-0378">Hydrolase</keyword>
<evidence type="ECO:0000313" key="8">
    <source>
        <dbReference type="EMBL" id="ADX68051.1"/>
    </source>
</evidence>
<dbReference type="HOGENOM" id="CLU_016199_1_1_10"/>
<dbReference type="EC" id="3.4.21.102" evidence="8"/>
<sequence length="718" mass="82588">MLIKKTSILLAFFSMCFLAFCFCKPLVSDKENEENYKKIIRNTRTTLKYLHYKPANINDNFSEKVFYKYLEYIDPGKRFLLDSDFQSFKKDIHKQDDFFNNEDLTFYFATVDTLYKRIEEVEKYTQELLEKPMDFTKKENFALDPKTIGYAKTHTELKDRWRQYLKYNVMLEIISMQDDLDEIKKAKKDSITQKNNDPLADDSPASKITKETPFSEVEKIARNQVKDIISDYFRRIKKRKREAYFTMYMNSFTEQYDPHTAYYSPTDKEDFDILMSGQLEGIGAKLQDKKGYATIAELVVGGPAWKDGRLQVGDQIMRVAQGKKGEAVNIVGMLLDEAIRLIRGKKGTEVILTVKKKDGSQQIINLVRDVIEYDETFARSAVITDEKGDKYGIIYLPEFYTSMNGNKGRDPSDDILAEINELKKEDIKGLIFDVRNNGGGSLEEVIEIAGLFIKSGPIVQVKRSDGMMKIHEDKDPSIAYDGPLVVMVNELSASASEILAAAMQDYGRAVVVGSPQTFGKGTVQTIFPVDQQNRTDELGAIKLTIQKFYRVNGGSTQLRGVNSDIAMVDQLTYSEISEGSKKEALPWDQIAALNVEKWKPTINLQMIIEKSKARLANNQNLKLIDESAKLMKSLDNTKTIPLNIEEYRKFREQREKSIERFDVLDKYKNNLTFSNTAREQALTKNDTVLKTRRENWHKGLQKDLYVEESINVLRDLRK</sequence>
<dbReference type="EMBL" id="CP002455">
    <property type="protein sequence ID" value="ADX68051.1"/>
    <property type="molecule type" value="Genomic_DNA"/>
</dbReference>
<evidence type="ECO:0000256" key="1">
    <source>
        <dbReference type="ARBA" id="ARBA00009179"/>
    </source>
</evidence>
<dbReference type="Pfam" id="PF11818">
    <property type="entry name" value="DUF3340"/>
    <property type="match status" value="1"/>
</dbReference>
<protein>
    <submittedName>
        <fullName evidence="8">Carboxyl-terminal protease</fullName>
        <ecNumber evidence="8">3.4.21.102</ecNumber>
    </submittedName>
</protein>
<keyword evidence="6" id="KW-0732">Signal</keyword>
<reference evidence="8 9" key="1">
    <citation type="journal article" date="2011" name="Stand. Genomic Sci.">
        <title>Complete genome sequence of Weeksella virosa type strain (9751).</title>
        <authorList>
            <person name="Lang E."/>
            <person name="Teshima H."/>
            <person name="Lucas S."/>
            <person name="Lapidus A."/>
            <person name="Hammon N."/>
            <person name="Deshpande S."/>
            <person name="Nolan M."/>
            <person name="Cheng J.F."/>
            <person name="Pitluck S."/>
            <person name="Liolios K."/>
            <person name="Pagani I."/>
            <person name="Mikhailova N."/>
            <person name="Ivanova N."/>
            <person name="Mavromatis K."/>
            <person name="Pati A."/>
            <person name="Tapia R."/>
            <person name="Han C."/>
            <person name="Goodwin L."/>
            <person name="Chen A."/>
            <person name="Palaniappan K."/>
            <person name="Land M."/>
            <person name="Hauser L."/>
            <person name="Chang Y.J."/>
            <person name="Jeffries C.D."/>
            <person name="Brambilla E.M."/>
            <person name="Kopitz M."/>
            <person name="Rohde M."/>
            <person name="Goker M."/>
            <person name="Tindall B.J."/>
            <person name="Detter J.C."/>
            <person name="Woyke T."/>
            <person name="Bristow J."/>
            <person name="Eisen J.A."/>
            <person name="Markowitz V."/>
            <person name="Hugenholtz P."/>
            <person name="Klenk H.P."/>
            <person name="Kyrpides N.C."/>
        </authorList>
    </citation>
    <scope>NUCLEOTIDE SEQUENCE [LARGE SCALE GENOMIC DNA]</scope>
    <source>
        <strain evidence="9">ATCC 43766 / DSM 16922 / JCM 21250 / NBRC 16016 / NCTC 11634 / CL345/78</strain>
    </source>
</reference>
<evidence type="ECO:0000313" key="9">
    <source>
        <dbReference type="Proteomes" id="UP000008641"/>
    </source>
</evidence>
<dbReference type="GO" id="GO:0006508">
    <property type="term" value="P:proteolysis"/>
    <property type="evidence" value="ECO:0007669"/>
    <property type="project" value="UniProtKB-KW"/>
</dbReference>
<evidence type="ECO:0000256" key="3">
    <source>
        <dbReference type="ARBA" id="ARBA00022801"/>
    </source>
</evidence>
<dbReference type="CDD" id="cd06782">
    <property type="entry name" value="cpPDZ_CPP-like"/>
    <property type="match status" value="1"/>
</dbReference>
<dbReference type="STRING" id="865938.Weevi_1348"/>
<gene>
    <name evidence="8" type="ordered locus">Weevi_1348</name>
</gene>
<feature type="domain" description="PDZ" evidence="7">
    <location>
        <begin position="272"/>
        <end position="357"/>
    </location>
</feature>
<dbReference type="InterPro" id="IPR036034">
    <property type="entry name" value="PDZ_sf"/>
</dbReference>
<dbReference type="InterPro" id="IPR020992">
    <property type="entry name" value="Tail_Prtase_C"/>
</dbReference>
<evidence type="ECO:0000256" key="4">
    <source>
        <dbReference type="ARBA" id="ARBA00022825"/>
    </source>
</evidence>
<dbReference type="InterPro" id="IPR004447">
    <property type="entry name" value="Peptidase_S41A"/>
</dbReference>
<dbReference type="InterPro" id="IPR040573">
    <property type="entry name" value="TSP_N"/>
</dbReference>
<dbReference type="Pfam" id="PF00595">
    <property type="entry name" value="PDZ"/>
    <property type="match status" value="1"/>
</dbReference>
<name>F0NXY3_WEEVC</name>
<keyword evidence="2 5" id="KW-0645">Protease</keyword>
<evidence type="ECO:0000256" key="2">
    <source>
        <dbReference type="ARBA" id="ARBA00022670"/>
    </source>
</evidence>
<dbReference type="KEGG" id="wvi:Weevi_1348"/>
<feature type="signal peptide" evidence="6">
    <location>
        <begin position="1"/>
        <end position="21"/>
    </location>
</feature>
<proteinExistence type="inferred from homology"/>
<evidence type="ECO:0000259" key="7">
    <source>
        <dbReference type="PROSITE" id="PS50106"/>
    </source>
</evidence>
<dbReference type="GO" id="GO:0030288">
    <property type="term" value="C:outer membrane-bounded periplasmic space"/>
    <property type="evidence" value="ECO:0007669"/>
    <property type="project" value="TreeGrafter"/>
</dbReference>
<dbReference type="SMART" id="SM00228">
    <property type="entry name" value="PDZ"/>
    <property type="match status" value="1"/>
</dbReference>
<dbReference type="Proteomes" id="UP000008641">
    <property type="component" value="Chromosome"/>
</dbReference>
<dbReference type="InterPro" id="IPR001478">
    <property type="entry name" value="PDZ"/>
</dbReference>
<dbReference type="Gene3D" id="3.90.226.10">
    <property type="entry name" value="2-enoyl-CoA Hydratase, Chain A, domain 1"/>
    <property type="match status" value="1"/>
</dbReference>
<dbReference type="eggNOG" id="COG0793">
    <property type="taxonomic scope" value="Bacteria"/>
</dbReference>
<comment type="similarity">
    <text evidence="1 5">Belongs to the peptidase S41A family.</text>
</comment>
<dbReference type="GO" id="GO:0007165">
    <property type="term" value="P:signal transduction"/>
    <property type="evidence" value="ECO:0007669"/>
    <property type="project" value="TreeGrafter"/>
</dbReference>
<dbReference type="PROSITE" id="PS50106">
    <property type="entry name" value="PDZ"/>
    <property type="match status" value="1"/>
</dbReference>
<reference evidence="9" key="2">
    <citation type="journal article" date="2011" name="Stand. Genomic Sci.">
        <title>Complete genome sequence of Weeksella virosa type strain (9751T).</title>
        <authorList>
            <person name="Lang E."/>
            <person name="Teshima H."/>
            <person name="Lucas S."/>
            <person name="Lapidus A."/>
            <person name="Hammon N."/>
            <person name="Deshpande S."/>
            <person name="Nolan M."/>
            <person name="Cheng J."/>
            <person name="Pitluck S."/>
            <person name="Liolios K."/>
            <person name="Pagani I."/>
            <person name="Mikhailova N."/>
            <person name="Ivanova N."/>
            <person name="Mavromatis K."/>
            <person name="Pati A."/>
            <person name="Tapia R."/>
            <person name="Han C."/>
            <person name="Goodwin L."/>
            <person name="Chen A."/>
            <person name="Palaniappan K."/>
            <person name="Land M."/>
            <person name="Hauser L."/>
            <person name="Chang Y."/>
            <person name="Jeffries C."/>
            <person name="Brambilla E."/>
            <person name="Kopitz M."/>
            <person name="Rohde M."/>
            <person name="Goker M."/>
            <person name="Tindall B."/>
            <person name="Detter J."/>
            <person name="Woyke T."/>
            <person name="Bristow J."/>
            <person name="Eisen J."/>
            <person name="Markowitz V."/>
            <person name="Hugenholtz P."/>
            <person name="Klenk H."/>
            <person name="Kyrpides N."/>
        </authorList>
    </citation>
    <scope>NUCLEOTIDE SEQUENCE [LARGE SCALE GENOMIC DNA]</scope>
    <source>
        <strain evidence="9">ATCC 43766 / DSM 16922 / JCM 21250 / NBRC 16016 / NCTC 11634 / CL345/78</strain>
    </source>
</reference>
<dbReference type="SMART" id="SM00245">
    <property type="entry name" value="TSPc"/>
    <property type="match status" value="1"/>
</dbReference>
<organism evidence="8 9">
    <name type="scientific">Weeksella virosa (strain ATCC 43766 / DSM 16922 / JCM 21250 / CCUG 30538 / CDC 9751 / IAM 14551 / NBRC 16016 / NCTC 11634 / CL345/78)</name>
    <dbReference type="NCBI Taxonomy" id="865938"/>
    <lineage>
        <taxon>Bacteria</taxon>
        <taxon>Pseudomonadati</taxon>
        <taxon>Bacteroidota</taxon>
        <taxon>Flavobacteriia</taxon>
        <taxon>Flavobacteriales</taxon>
        <taxon>Weeksellaceae</taxon>
        <taxon>Weeksella</taxon>
    </lineage>
</organism>
<dbReference type="PANTHER" id="PTHR32060:SF22">
    <property type="entry name" value="CARBOXYL-TERMINAL-PROCESSING PEPTIDASE 3, CHLOROPLASTIC"/>
    <property type="match status" value="1"/>
</dbReference>
<dbReference type="InterPro" id="IPR029045">
    <property type="entry name" value="ClpP/crotonase-like_dom_sf"/>
</dbReference>
<dbReference type="InterPro" id="IPR005151">
    <property type="entry name" value="Tail-specific_protease"/>
</dbReference>
<dbReference type="SUPFAM" id="SSF52096">
    <property type="entry name" value="ClpP/crotonase"/>
    <property type="match status" value="1"/>
</dbReference>
<dbReference type="Pfam" id="PF03572">
    <property type="entry name" value="Peptidase_S41"/>
    <property type="match status" value="1"/>
</dbReference>
<feature type="chain" id="PRO_5003256285" evidence="6">
    <location>
        <begin position="22"/>
        <end position="718"/>
    </location>
</feature>
<dbReference type="GO" id="GO:0004252">
    <property type="term" value="F:serine-type endopeptidase activity"/>
    <property type="evidence" value="ECO:0007669"/>
    <property type="project" value="UniProtKB-EC"/>
</dbReference>
<dbReference type="PANTHER" id="PTHR32060">
    <property type="entry name" value="TAIL-SPECIFIC PROTEASE"/>
    <property type="match status" value="1"/>
</dbReference>
<accession>F0NXY3</accession>
<keyword evidence="4 5" id="KW-0720">Serine protease</keyword>
<keyword evidence="9" id="KW-1185">Reference proteome</keyword>
<dbReference type="Pfam" id="PF17804">
    <property type="entry name" value="TSP_NTD"/>
    <property type="match status" value="1"/>
</dbReference>
<dbReference type="Gene3D" id="2.30.42.10">
    <property type="match status" value="1"/>
</dbReference>
<evidence type="ECO:0000256" key="6">
    <source>
        <dbReference type="SAM" id="SignalP"/>
    </source>
</evidence>
<dbReference type="AlphaFoldDB" id="F0NXY3"/>
<dbReference type="MEROPS" id="S41.001"/>
<evidence type="ECO:0000256" key="5">
    <source>
        <dbReference type="RuleBase" id="RU004404"/>
    </source>
</evidence>